<proteinExistence type="predicted"/>
<gene>
    <name evidence="3" type="ORF">BLI708_10305</name>
</gene>
<evidence type="ECO:0000313" key="3">
    <source>
        <dbReference type="EMBL" id="QSY57585.1"/>
    </source>
</evidence>
<reference evidence="3 4" key="1">
    <citation type="submission" date="2021-03" db="EMBL/GenBank/DDBJ databases">
        <title>Genome sequencing of Bifidobacterium imperatoris JCM 32708.</title>
        <authorList>
            <person name="Kim J."/>
        </authorList>
    </citation>
    <scope>NUCLEOTIDE SEQUENCE [LARGE SCALE GENOMIC DNA]</scope>
    <source>
        <strain evidence="3 4">JCM 32708</strain>
    </source>
</reference>
<evidence type="ECO:0000313" key="4">
    <source>
        <dbReference type="Proteomes" id="UP000663067"/>
    </source>
</evidence>
<keyword evidence="4" id="KW-1185">Reference proteome</keyword>
<name>A0ABX7S029_9BIFI</name>
<accession>A0ABX7S029</accession>
<feature type="compositionally biased region" description="Basic and acidic residues" evidence="1">
    <location>
        <begin position="220"/>
        <end position="229"/>
    </location>
</feature>
<feature type="region of interest" description="Disordered" evidence="1">
    <location>
        <begin position="208"/>
        <end position="248"/>
    </location>
</feature>
<sequence>MRRCVPSCTRTCTGSRELPADACPHCGSISIKRNGKTVKGNQRWYCKDCKRTFTANVGRVLGMSKLPVETWMTYVEAFIDQLSLRNCTDKCGVGLRAAWFMRRRIIECIQRYNPSFNAVAGDRVEIDETYFRDSYKGYRKGTMPRPARKSGKKAAKRGLSKQQVCVVTGIDDTGASFLVVSGRGMPGKERAYKALNGRIGKGALVVTDKSRGLPRRPRPARRDIGAHGRDRARHQSHQQPARPSQGLHARFQGRVHEAPPVLPRMVPVD</sequence>
<feature type="domain" description="InsA N-terminal zinc ribbon" evidence="2">
    <location>
        <begin position="23"/>
        <end position="50"/>
    </location>
</feature>
<dbReference type="RefSeq" id="WP_101626588.1">
    <property type="nucleotide sequence ID" value="NZ_CP071591.1"/>
</dbReference>
<evidence type="ECO:0000259" key="2">
    <source>
        <dbReference type="Pfam" id="PF03811"/>
    </source>
</evidence>
<dbReference type="InterPro" id="IPR003220">
    <property type="entry name" value="InsA_N_dom_Znf"/>
</dbReference>
<dbReference type="EMBL" id="CP071591">
    <property type="protein sequence ID" value="QSY57585.1"/>
    <property type="molecule type" value="Genomic_DNA"/>
</dbReference>
<protein>
    <submittedName>
        <fullName evidence="3">IS1595 family transposase</fullName>
    </submittedName>
</protein>
<dbReference type="Proteomes" id="UP000663067">
    <property type="component" value="Chromosome"/>
</dbReference>
<dbReference type="NCBIfam" id="NF033547">
    <property type="entry name" value="transpos_IS1595"/>
    <property type="match status" value="1"/>
</dbReference>
<evidence type="ECO:0000256" key="1">
    <source>
        <dbReference type="SAM" id="MobiDB-lite"/>
    </source>
</evidence>
<dbReference type="Pfam" id="PF03811">
    <property type="entry name" value="Zn_ribbon_InsA"/>
    <property type="match status" value="1"/>
</dbReference>
<organism evidence="3 4">
    <name type="scientific">Bifidobacterium imperatoris</name>
    <dbReference type="NCBI Taxonomy" id="2020965"/>
    <lineage>
        <taxon>Bacteria</taxon>
        <taxon>Bacillati</taxon>
        <taxon>Actinomycetota</taxon>
        <taxon>Actinomycetes</taxon>
        <taxon>Bifidobacteriales</taxon>
        <taxon>Bifidobacteriaceae</taxon>
        <taxon>Bifidobacterium</taxon>
    </lineage>
</organism>